<evidence type="ECO:0000256" key="4">
    <source>
        <dbReference type="ARBA" id="ARBA00022989"/>
    </source>
</evidence>
<evidence type="ECO:0000256" key="5">
    <source>
        <dbReference type="ARBA" id="ARBA00023136"/>
    </source>
</evidence>
<reference evidence="7 8" key="1">
    <citation type="submission" date="2018-03" db="EMBL/GenBank/DDBJ databases">
        <title>Genomic Encyclopedia of Archaeal and Bacterial Type Strains, Phase II (KMG-II): from individual species to whole genera.</title>
        <authorList>
            <person name="Goeker M."/>
        </authorList>
    </citation>
    <scope>NUCLEOTIDE SEQUENCE [LARGE SCALE GENOMIC DNA]</scope>
    <source>
        <strain evidence="7 8">DSM 100065</strain>
    </source>
</reference>
<feature type="transmembrane region" description="Helical" evidence="6">
    <location>
        <begin position="166"/>
        <end position="187"/>
    </location>
</feature>
<sequence length="360" mass="37867">MTSAGESTQIPKKKHPLVQVLSVALTVVVLWLVFGVIIPRIANYAEIWDSITSMHASAAIALIVAGLALLVLMSLVLSAALPGLRPWAAISTQPASMAVGAVVPGATVPARALFLRPFGITTANYTRSYAAAGLGTTLCVLLMTVVGLVIMLSVPQSSEDTSGMRTTAVIVCIVAVAIAGVVIALITSPAACRWCARAAIWLIGRSAWLSRKVAADTWESAITTWRSDTVQIVRERKARLVGVVLAVFWLQAALMIGCMYACGLPTSALGILTGLGTFTIARLLLSVPLTPGGVGVLELGYSAIFGAMVAEQFDDSVVGGVLLFRALTYVMPVFLGGILLLVIRVRAMGRDRKGTKPERL</sequence>
<dbReference type="RefSeq" id="WP_170110903.1">
    <property type="nucleotide sequence ID" value="NZ_PVUE01000001.1"/>
</dbReference>
<feature type="transmembrane region" description="Helical" evidence="6">
    <location>
        <begin position="268"/>
        <end position="285"/>
    </location>
</feature>
<dbReference type="AlphaFoldDB" id="A0A2T1A682"/>
<feature type="transmembrane region" description="Helical" evidence="6">
    <location>
        <begin position="292"/>
        <end position="310"/>
    </location>
</feature>
<name>A0A2T1A682_9ACTN</name>
<comment type="subcellular location">
    <subcellularLocation>
        <location evidence="1">Cell membrane</location>
        <topology evidence="1">Multi-pass membrane protein</topology>
    </subcellularLocation>
</comment>
<feature type="transmembrane region" description="Helical" evidence="6">
    <location>
        <begin position="87"/>
        <end position="108"/>
    </location>
</feature>
<comment type="caution">
    <text evidence="7">The sequence shown here is derived from an EMBL/GenBank/DDBJ whole genome shotgun (WGS) entry which is preliminary data.</text>
</comment>
<evidence type="ECO:0000256" key="6">
    <source>
        <dbReference type="SAM" id="Phobius"/>
    </source>
</evidence>
<keyword evidence="2" id="KW-1003">Cell membrane</keyword>
<dbReference type="PANTHER" id="PTHR39087">
    <property type="entry name" value="UPF0104 MEMBRANE PROTEIN MJ1595"/>
    <property type="match status" value="1"/>
</dbReference>
<evidence type="ECO:0000313" key="7">
    <source>
        <dbReference type="EMBL" id="PRZ44096.1"/>
    </source>
</evidence>
<dbReference type="Proteomes" id="UP000237752">
    <property type="component" value="Unassembled WGS sequence"/>
</dbReference>
<feature type="transmembrane region" description="Helical" evidence="6">
    <location>
        <begin position="240"/>
        <end position="262"/>
    </location>
</feature>
<feature type="transmembrane region" description="Helical" evidence="6">
    <location>
        <begin position="322"/>
        <end position="343"/>
    </location>
</feature>
<dbReference type="EMBL" id="PVUE01000001">
    <property type="protein sequence ID" value="PRZ44096.1"/>
    <property type="molecule type" value="Genomic_DNA"/>
</dbReference>
<dbReference type="InterPro" id="IPR022791">
    <property type="entry name" value="L-PG_synthase/AglD"/>
</dbReference>
<dbReference type="GO" id="GO:0005886">
    <property type="term" value="C:plasma membrane"/>
    <property type="evidence" value="ECO:0007669"/>
    <property type="project" value="UniProtKB-SubCell"/>
</dbReference>
<keyword evidence="3 6" id="KW-0812">Transmembrane</keyword>
<gene>
    <name evidence="7" type="ORF">CLV47_101220</name>
</gene>
<evidence type="ECO:0000256" key="3">
    <source>
        <dbReference type="ARBA" id="ARBA00022692"/>
    </source>
</evidence>
<dbReference type="Pfam" id="PF03706">
    <property type="entry name" value="LPG_synthase_TM"/>
    <property type="match status" value="1"/>
</dbReference>
<feature type="transmembrane region" description="Helical" evidence="6">
    <location>
        <begin position="129"/>
        <end position="154"/>
    </location>
</feature>
<accession>A0A2T1A682</accession>
<feature type="transmembrane region" description="Helical" evidence="6">
    <location>
        <begin position="59"/>
        <end position="81"/>
    </location>
</feature>
<protein>
    <submittedName>
        <fullName evidence="7">Lysylphosphatidylglycerol synthase-like protein</fullName>
    </submittedName>
</protein>
<keyword evidence="8" id="KW-1185">Reference proteome</keyword>
<evidence type="ECO:0000256" key="1">
    <source>
        <dbReference type="ARBA" id="ARBA00004651"/>
    </source>
</evidence>
<organism evidence="7 8">
    <name type="scientific">Antricoccus suffuscus</name>
    <dbReference type="NCBI Taxonomy" id="1629062"/>
    <lineage>
        <taxon>Bacteria</taxon>
        <taxon>Bacillati</taxon>
        <taxon>Actinomycetota</taxon>
        <taxon>Actinomycetes</taxon>
        <taxon>Geodermatophilales</taxon>
        <taxon>Antricoccaceae</taxon>
        <taxon>Antricoccus</taxon>
    </lineage>
</organism>
<keyword evidence="5 6" id="KW-0472">Membrane</keyword>
<proteinExistence type="predicted"/>
<evidence type="ECO:0000313" key="8">
    <source>
        <dbReference type="Proteomes" id="UP000237752"/>
    </source>
</evidence>
<evidence type="ECO:0000256" key="2">
    <source>
        <dbReference type="ARBA" id="ARBA00022475"/>
    </source>
</evidence>
<feature type="transmembrane region" description="Helical" evidence="6">
    <location>
        <begin position="20"/>
        <end position="38"/>
    </location>
</feature>
<keyword evidence="4 6" id="KW-1133">Transmembrane helix</keyword>
<dbReference type="PANTHER" id="PTHR39087:SF2">
    <property type="entry name" value="UPF0104 MEMBRANE PROTEIN MJ1595"/>
    <property type="match status" value="1"/>
</dbReference>